<gene>
    <name evidence="2" type="ORF">GCM10009811_23450</name>
</gene>
<evidence type="ECO:0000313" key="2">
    <source>
        <dbReference type="EMBL" id="GAA1798709.1"/>
    </source>
</evidence>
<dbReference type="Proteomes" id="UP001499938">
    <property type="component" value="Unassembled WGS sequence"/>
</dbReference>
<reference evidence="3" key="1">
    <citation type="journal article" date="2019" name="Int. J. Syst. Evol. Microbiol.">
        <title>The Global Catalogue of Microorganisms (GCM) 10K type strain sequencing project: providing services to taxonomists for standard genome sequencing and annotation.</title>
        <authorList>
            <consortium name="The Broad Institute Genomics Platform"/>
            <consortium name="The Broad Institute Genome Sequencing Center for Infectious Disease"/>
            <person name="Wu L."/>
            <person name="Ma J."/>
        </authorList>
    </citation>
    <scope>NUCLEOTIDE SEQUENCE [LARGE SCALE GENOMIC DNA]</scope>
    <source>
        <strain evidence="3">JCM 15592</strain>
    </source>
</reference>
<dbReference type="PIRSF" id="PIRSF021700">
    <property type="entry name" value="3_dmu_93_MTrfase"/>
    <property type="match status" value="1"/>
</dbReference>
<dbReference type="Gene3D" id="3.30.720.100">
    <property type="match status" value="1"/>
</dbReference>
<sequence>MRGRPVSGSGIPAFCPHGYPRGMVQVLTHLTFQHHRAGEAIEFYVGLIPDSRIDERVPVGEGREMIRFTLAGRPFIAADSPPVHAWDFTPAVSIFLECGTAAEVDRLFTALAESGFVFMPLADYGFNPRFGWVADRFGVSWQLAQ</sequence>
<dbReference type="EMBL" id="BAAAPO010000037">
    <property type="protein sequence ID" value="GAA1798709.1"/>
    <property type="molecule type" value="Genomic_DNA"/>
</dbReference>
<dbReference type="InterPro" id="IPR009725">
    <property type="entry name" value="3_dmu_93_MTrfase"/>
</dbReference>
<dbReference type="SUPFAM" id="SSF54593">
    <property type="entry name" value="Glyoxalase/Bleomycin resistance protein/Dihydroxybiphenyl dioxygenase"/>
    <property type="match status" value="1"/>
</dbReference>
<feature type="domain" description="PhnB-like" evidence="1">
    <location>
        <begin position="26"/>
        <end position="143"/>
    </location>
</feature>
<evidence type="ECO:0000259" key="1">
    <source>
        <dbReference type="Pfam" id="PF06983"/>
    </source>
</evidence>
<organism evidence="2 3">
    <name type="scientific">Nostocoides veronense</name>
    <dbReference type="NCBI Taxonomy" id="330836"/>
    <lineage>
        <taxon>Bacteria</taxon>
        <taxon>Bacillati</taxon>
        <taxon>Actinomycetota</taxon>
        <taxon>Actinomycetes</taxon>
        <taxon>Micrococcales</taxon>
        <taxon>Intrasporangiaceae</taxon>
        <taxon>Nostocoides</taxon>
    </lineage>
</organism>
<dbReference type="PANTHER" id="PTHR33990">
    <property type="entry name" value="PROTEIN YJDN-RELATED"/>
    <property type="match status" value="1"/>
</dbReference>
<dbReference type="CDD" id="cd06588">
    <property type="entry name" value="PhnB_like"/>
    <property type="match status" value="1"/>
</dbReference>
<dbReference type="PANTHER" id="PTHR33990:SF4">
    <property type="entry name" value="PHNB-LIKE DOMAIN-CONTAINING PROTEIN"/>
    <property type="match status" value="1"/>
</dbReference>
<accession>A0ABP4XYT1</accession>
<evidence type="ECO:0000313" key="3">
    <source>
        <dbReference type="Proteomes" id="UP001499938"/>
    </source>
</evidence>
<dbReference type="Pfam" id="PF06983">
    <property type="entry name" value="3-dmu-9_3-mt"/>
    <property type="match status" value="1"/>
</dbReference>
<keyword evidence="3" id="KW-1185">Reference proteome</keyword>
<dbReference type="InterPro" id="IPR028973">
    <property type="entry name" value="PhnB-like"/>
</dbReference>
<dbReference type="Gene3D" id="3.30.720.110">
    <property type="match status" value="1"/>
</dbReference>
<comment type="caution">
    <text evidence="2">The sequence shown here is derived from an EMBL/GenBank/DDBJ whole genome shotgun (WGS) entry which is preliminary data.</text>
</comment>
<name>A0ABP4XYT1_9MICO</name>
<protein>
    <submittedName>
        <fullName evidence="2">VOC family protein</fullName>
    </submittedName>
</protein>
<dbReference type="InterPro" id="IPR029068">
    <property type="entry name" value="Glyas_Bleomycin-R_OHBP_Dase"/>
</dbReference>
<proteinExistence type="predicted"/>